<dbReference type="GO" id="GO:0006355">
    <property type="term" value="P:regulation of DNA-templated transcription"/>
    <property type="evidence" value="ECO:0007669"/>
    <property type="project" value="InterPro"/>
</dbReference>
<feature type="transmembrane region" description="Helical" evidence="5">
    <location>
        <begin position="275"/>
        <end position="295"/>
    </location>
</feature>
<feature type="transmembrane region" description="Helical" evidence="5">
    <location>
        <begin position="214"/>
        <end position="235"/>
    </location>
</feature>
<feature type="transmembrane region" description="Helical" evidence="5">
    <location>
        <begin position="103"/>
        <end position="124"/>
    </location>
</feature>
<dbReference type="InterPro" id="IPR000792">
    <property type="entry name" value="Tscrpt_reg_LuxR_C"/>
</dbReference>
<dbReference type="HOGENOM" id="CLU_564674_0_0_11"/>
<keyword evidence="2" id="KW-0238">DNA-binding</keyword>
<dbReference type="InterPro" id="IPR016032">
    <property type="entry name" value="Sig_transdc_resp-reg_C-effctor"/>
</dbReference>
<feature type="transmembrane region" description="Helical" evidence="5">
    <location>
        <begin position="45"/>
        <end position="66"/>
    </location>
</feature>
<name>K0YWD3_9ACTN</name>
<keyword evidence="1" id="KW-0805">Transcription regulation</keyword>
<dbReference type="AlphaFoldDB" id="K0YWD3"/>
<gene>
    <name evidence="7" type="ORF">HMPREF9451_01320</name>
</gene>
<evidence type="ECO:0000256" key="5">
    <source>
        <dbReference type="SAM" id="Phobius"/>
    </source>
</evidence>
<dbReference type="Proteomes" id="UP000006069">
    <property type="component" value="Unassembled WGS sequence"/>
</dbReference>
<dbReference type="PROSITE" id="PS00622">
    <property type="entry name" value="HTH_LUXR_1"/>
    <property type="match status" value="1"/>
</dbReference>
<dbReference type="InParanoid" id="K0YWD3"/>
<dbReference type="SUPFAM" id="SSF46894">
    <property type="entry name" value="C-terminal effector domain of the bipartite response regulators"/>
    <property type="match status" value="1"/>
</dbReference>
<feature type="transmembrane region" description="Helical" evidence="5">
    <location>
        <begin position="366"/>
        <end position="387"/>
    </location>
</feature>
<feature type="transmembrane region" description="Helical" evidence="5">
    <location>
        <begin position="159"/>
        <end position="180"/>
    </location>
</feature>
<dbReference type="PANTHER" id="PTHR44688">
    <property type="entry name" value="DNA-BINDING TRANSCRIPTIONAL ACTIVATOR DEVR_DOSR"/>
    <property type="match status" value="1"/>
</dbReference>
<evidence type="ECO:0000313" key="8">
    <source>
        <dbReference type="Proteomes" id="UP000006069"/>
    </source>
</evidence>
<dbReference type="PRINTS" id="PR00038">
    <property type="entry name" value="HTHLUXR"/>
</dbReference>
<protein>
    <recommendedName>
        <fullName evidence="6">HTH luxR-type domain-containing protein</fullName>
    </recommendedName>
</protein>
<proteinExistence type="predicted"/>
<keyword evidence="5" id="KW-1133">Transmembrane helix</keyword>
<feature type="transmembrane region" description="Helical" evidence="5">
    <location>
        <begin position="334"/>
        <end position="360"/>
    </location>
</feature>
<feature type="domain" description="HTH luxR-type" evidence="6">
    <location>
        <begin position="476"/>
        <end position="541"/>
    </location>
</feature>
<keyword evidence="5" id="KW-0472">Membrane</keyword>
<dbReference type="eggNOG" id="COG2197">
    <property type="taxonomic scope" value="Bacteria"/>
</dbReference>
<sequence>MRDFASRIAAVSACGFGLSKAATSIGYLSAMGSVTRNVGFVTELWFMLASEAVSLVLAIVVASLAARGHLRPRSIPQWQALLVFFAGFLLSASGVLAPVPEPYSAALLGCIYGVASFLFCITWMEEFAYQDPSDSHKSMVAGLCIQTVLVVVVSMLPGLALTFVAMASAFISVLCHFDIVMRKTGVLGESAHGELSSACEVFEPVTARAFVAKFGTAFACLFVLVGVVGILHTSVLGSSFEHIVGGVSMWIPLAFATAVTAVAGLAALRLPDPTSVYKAVLPVMLALLTLLPFVGDYLGSLAGGAMIACYDVCGMLFLFFIVDAAHGHRQQSYLLSSVYMGGSNGFLALGLGIGLLVNYLSGDYDISLMTLLAFVAMYPLGIAFVMVMRRSMQGVRPAADGSNLGGQAQAQCLAQDANPSSNGALGRHEQAHEDGSRGDEGAVDTASDSLDAAASIPEERSEVFPVEPDWEAALHSFAEHYGLTKRETEICSYLVRGRSAKRIAEELFISENTVWTHTKNVYAKTKVSGKDDLMNLFEDEAFGR</sequence>
<keyword evidence="8" id="KW-1185">Reference proteome</keyword>
<dbReference type="PROSITE" id="PS50043">
    <property type="entry name" value="HTH_LUXR_2"/>
    <property type="match status" value="1"/>
</dbReference>
<dbReference type="Pfam" id="PF00196">
    <property type="entry name" value="GerE"/>
    <property type="match status" value="1"/>
</dbReference>
<feature type="region of interest" description="Disordered" evidence="4">
    <location>
        <begin position="417"/>
        <end position="450"/>
    </location>
</feature>
<dbReference type="SMART" id="SM00421">
    <property type="entry name" value="HTH_LUXR"/>
    <property type="match status" value="1"/>
</dbReference>
<dbReference type="CDD" id="cd06170">
    <property type="entry name" value="LuxR_C_like"/>
    <property type="match status" value="1"/>
</dbReference>
<feature type="transmembrane region" description="Helical" evidence="5">
    <location>
        <begin position="301"/>
        <end position="322"/>
    </location>
</feature>
<dbReference type="Gene3D" id="1.10.10.10">
    <property type="entry name" value="Winged helix-like DNA-binding domain superfamily/Winged helix DNA-binding domain"/>
    <property type="match status" value="1"/>
</dbReference>
<dbReference type="GO" id="GO:0003677">
    <property type="term" value="F:DNA binding"/>
    <property type="evidence" value="ECO:0007669"/>
    <property type="project" value="UniProtKB-KW"/>
</dbReference>
<dbReference type="EMBL" id="ADMD01000007">
    <property type="protein sequence ID" value="EJZ83799.1"/>
    <property type="molecule type" value="Genomic_DNA"/>
</dbReference>
<feature type="transmembrane region" description="Helical" evidence="5">
    <location>
        <begin position="247"/>
        <end position="268"/>
    </location>
</feature>
<dbReference type="RefSeq" id="WP_009139518.1">
    <property type="nucleotide sequence ID" value="NZ_JH815198.1"/>
</dbReference>
<evidence type="ECO:0000256" key="1">
    <source>
        <dbReference type="ARBA" id="ARBA00023015"/>
    </source>
</evidence>
<keyword evidence="3" id="KW-0804">Transcription</keyword>
<reference evidence="7 8" key="1">
    <citation type="submission" date="2012-08" db="EMBL/GenBank/DDBJ databases">
        <title>The Genome Sequence of Slackia piriformis YIT 12062.</title>
        <authorList>
            <consortium name="The Broad Institute Genome Sequencing Platform"/>
            <person name="Earl A."/>
            <person name="Ward D."/>
            <person name="Feldgarden M."/>
            <person name="Gevers D."/>
            <person name="Morotomi M."/>
            <person name="Walker B."/>
            <person name="Young S.K."/>
            <person name="Zeng Q."/>
            <person name="Gargeya S."/>
            <person name="Fitzgerald M."/>
            <person name="Haas B."/>
            <person name="Abouelleil A."/>
            <person name="Alvarado L."/>
            <person name="Arachchi H.M."/>
            <person name="Berlin A.M."/>
            <person name="Chapman S.B."/>
            <person name="Goldberg J."/>
            <person name="Griggs A."/>
            <person name="Gujja S."/>
            <person name="Hansen M."/>
            <person name="Howarth C."/>
            <person name="Imamovic A."/>
            <person name="Larimer J."/>
            <person name="McCowen C."/>
            <person name="Montmayeur A."/>
            <person name="Murphy C."/>
            <person name="Neiman D."/>
            <person name="Pearson M."/>
            <person name="Priest M."/>
            <person name="Roberts A."/>
            <person name="Saif S."/>
            <person name="Shea T."/>
            <person name="Sisk P."/>
            <person name="Sykes S."/>
            <person name="Wortman J."/>
            <person name="Nusbaum C."/>
            <person name="Birren B."/>
        </authorList>
    </citation>
    <scope>NUCLEOTIDE SEQUENCE [LARGE SCALE GENOMIC DNA]</scope>
    <source>
        <strain evidence="7 8">YIT 12062</strain>
    </source>
</reference>
<evidence type="ECO:0000259" key="6">
    <source>
        <dbReference type="PROSITE" id="PS50043"/>
    </source>
</evidence>
<comment type="caution">
    <text evidence="7">The sequence shown here is derived from an EMBL/GenBank/DDBJ whole genome shotgun (WGS) entry which is preliminary data.</text>
</comment>
<evidence type="ECO:0000313" key="7">
    <source>
        <dbReference type="EMBL" id="EJZ83799.1"/>
    </source>
</evidence>
<feature type="compositionally biased region" description="Basic and acidic residues" evidence="4">
    <location>
        <begin position="426"/>
        <end position="440"/>
    </location>
</feature>
<feature type="transmembrane region" description="Helical" evidence="5">
    <location>
        <begin position="78"/>
        <end position="97"/>
    </location>
</feature>
<evidence type="ECO:0000256" key="4">
    <source>
        <dbReference type="SAM" id="MobiDB-lite"/>
    </source>
</evidence>
<evidence type="ECO:0000256" key="3">
    <source>
        <dbReference type="ARBA" id="ARBA00023163"/>
    </source>
</evidence>
<dbReference type="PANTHER" id="PTHR44688:SF16">
    <property type="entry name" value="DNA-BINDING TRANSCRIPTIONAL ACTIVATOR DEVR_DOSR"/>
    <property type="match status" value="1"/>
</dbReference>
<dbReference type="InterPro" id="IPR036388">
    <property type="entry name" value="WH-like_DNA-bd_sf"/>
</dbReference>
<dbReference type="PATRIC" id="fig|742818.3.peg.1385"/>
<accession>K0YWD3</accession>
<keyword evidence="5" id="KW-0812">Transmembrane</keyword>
<evidence type="ECO:0000256" key="2">
    <source>
        <dbReference type="ARBA" id="ARBA00023125"/>
    </source>
</evidence>
<organism evidence="7 8">
    <name type="scientific">Slackia piriformis YIT 12062</name>
    <dbReference type="NCBI Taxonomy" id="742818"/>
    <lineage>
        <taxon>Bacteria</taxon>
        <taxon>Bacillati</taxon>
        <taxon>Actinomycetota</taxon>
        <taxon>Coriobacteriia</taxon>
        <taxon>Eggerthellales</taxon>
        <taxon>Eggerthellaceae</taxon>
        <taxon>Slackia</taxon>
    </lineage>
</organism>